<dbReference type="EMBL" id="LR594052">
    <property type="protein sequence ID" value="VTT44612.1"/>
    <property type="molecule type" value="Genomic_DNA"/>
</dbReference>
<dbReference type="InterPro" id="IPR001387">
    <property type="entry name" value="Cro/C1-type_HTH"/>
</dbReference>
<dbReference type="CDD" id="cd00093">
    <property type="entry name" value="HTH_XRE"/>
    <property type="match status" value="1"/>
</dbReference>
<gene>
    <name evidence="2" type="ORF">NCTC10924_01180</name>
</gene>
<evidence type="ECO:0000313" key="2">
    <source>
        <dbReference type="EMBL" id="VTT44612.1"/>
    </source>
</evidence>
<dbReference type="PROSITE" id="PS50943">
    <property type="entry name" value="HTH_CROC1"/>
    <property type="match status" value="1"/>
</dbReference>
<dbReference type="GO" id="GO:0003677">
    <property type="term" value="F:DNA binding"/>
    <property type="evidence" value="ECO:0007669"/>
    <property type="project" value="InterPro"/>
</dbReference>
<dbReference type="Gene3D" id="1.10.260.40">
    <property type="entry name" value="lambda repressor-like DNA-binding domains"/>
    <property type="match status" value="1"/>
</dbReference>
<protein>
    <submittedName>
        <fullName evidence="2">Transcriptional regulator</fullName>
    </submittedName>
</protein>
<name>A0A4V0H715_STRPO</name>
<accession>A0A4V0H715</accession>
<reference evidence="2 3" key="1">
    <citation type="submission" date="2019-05" db="EMBL/GenBank/DDBJ databases">
        <authorList>
            <consortium name="Pathogen Informatics"/>
        </authorList>
    </citation>
    <scope>NUCLEOTIDE SEQUENCE [LARGE SCALE GENOMIC DNA]</scope>
    <source>
        <strain evidence="2 3">NCTC10924</strain>
    </source>
</reference>
<proteinExistence type="predicted"/>
<feature type="domain" description="HTH cro/C1-type" evidence="1">
    <location>
        <begin position="4"/>
        <end position="40"/>
    </location>
</feature>
<evidence type="ECO:0000259" key="1">
    <source>
        <dbReference type="PROSITE" id="PS50943"/>
    </source>
</evidence>
<dbReference type="Pfam" id="PF01381">
    <property type="entry name" value="HTH_3"/>
    <property type="match status" value="1"/>
</dbReference>
<dbReference type="SUPFAM" id="SSF47413">
    <property type="entry name" value="lambda repressor-like DNA-binding domains"/>
    <property type="match status" value="1"/>
</dbReference>
<dbReference type="InterPro" id="IPR010982">
    <property type="entry name" value="Lambda_DNA-bd_dom_sf"/>
</dbReference>
<dbReference type="Proteomes" id="UP000306241">
    <property type="component" value="Chromosome"/>
</dbReference>
<sequence>MNKIKGYRNMLGLTQEELGKKLGISKQSYYNKETGKTSFSDNEKIMFKTLLQPLFPEITLEEIFFS</sequence>
<dbReference type="AlphaFoldDB" id="A0A4V0H715"/>
<dbReference type="RefSeq" id="WP_093958696.1">
    <property type="nucleotide sequence ID" value="NZ_FZQN01000001.1"/>
</dbReference>
<dbReference type="OrthoDB" id="2230123at2"/>
<organism evidence="2 3">
    <name type="scientific">Streptococcus porcinus</name>
    <dbReference type="NCBI Taxonomy" id="1340"/>
    <lineage>
        <taxon>Bacteria</taxon>
        <taxon>Bacillati</taxon>
        <taxon>Bacillota</taxon>
        <taxon>Bacilli</taxon>
        <taxon>Lactobacillales</taxon>
        <taxon>Streptococcaceae</taxon>
        <taxon>Streptococcus</taxon>
    </lineage>
</organism>
<evidence type="ECO:0000313" key="3">
    <source>
        <dbReference type="Proteomes" id="UP000306241"/>
    </source>
</evidence>